<dbReference type="SMART" id="SM00454">
    <property type="entry name" value="SAM"/>
    <property type="match status" value="1"/>
</dbReference>
<dbReference type="Proteomes" id="UP000677054">
    <property type="component" value="Unassembled WGS sequence"/>
</dbReference>
<dbReference type="InterPro" id="IPR013808">
    <property type="entry name" value="Transglutaminase_AS"/>
</dbReference>
<reference evidence="8" key="1">
    <citation type="submission" date="2020-11" db="EMBL/GenBank/DDBJ databases">
        <authorList>
            <person name="Tran Van P."/>
        </authorList>
    </citation>
    <scope>NUCLEOTIDE SEQUENCE</scope>
</reference>
<dbReference type="InterPro" id="IPR036985">
    <property type="entry name" value="Transglutaminase-like_sf"/>
</dbReference>
<dbReference type="CDD" id="cd09527">
    <property type="entry name" value="SAM_Samd5"/>
    <property type="match status" value="1"/>
</dbReference>
<dbReference type="InterPro" id="IPR050779">
    <property type="entry name" value="Transglutaminase"/>
</dbReference>
<dbReference type="InterPro" id="IPR038765">
    <property type="entry name" value="Papain-like_cys_pep_sf"/>
</dbReference>
<evidence type="ECO:0000256" key="1">
    <source>
        <dbReference type="ARBA" id="ARBA00004496"/>
    </source>
</evidence>
<comment type="subcellular location">
    <subcellularLocation>
        <location evidence="1">Cytoplasm</location>
    </subcellularLocation>
</comment>
<evidence type="ECO:0000259" key="7">
    <source>
        <dbReference type="PROSITE" id="PS50105"/>
    </source>
</evidence>
<keyword evidence="3" id="KW-0963">Cytoplasm</keyword>
<keyword evidence="9" id="KW-1185">Reference proteome</keyword>
<feature type="region of interest" description="Disordered" evidence="6">
    <location>
        <begin position="85"/>
        <end position="118"/>
    </location>
</feature>
<dbReference type="SMART" id="SM00460">
    <property type="entry name" value="TGc"/>
    <property type="match status" value="1"/>
</dbReference>
<dbReference type="FunFam" id="2.60.40.10:FF:000090">
    <property type="entry name" value="Protein-glutamine gamma-glutamyltransferase 2"/>
    <property type="match status" value="1"/>
</dbReference>
<feature type="domain" description="SAM" evidence="7">
    <location>
        <begin position="6"/>
        <end position="65"/>
    </location>
</feature>
<dbReference type="PROSITE" id="PS00547">
    <property type="entry name" value="TRANSGLUTAMINASES"/>
    <property type="match status" value="1"/>
</dbReference>
<evidence type="ECO:0000256" key="4">
    <source>
        <dbReference type="ARBA" id="ARBA00065890"/>
    </source>
</evidence>
<dbReference type="Pfam" id="PF01841">
    <property type="entry name" value="Transglut_core"/>
    <property type="match status" value="1"/>
</dbReference>
<dbReference type="InterPro" id="IPR001660">
    <property type="entry name" value="SAM"/>
</dbReference>
<dbReference type="Gene3D" id="3.90.260.10">
    <property type="entry name" value="Transglutaminase-like"/>
    <property type="match status" value="1"/>
</dbReference>
<evidence type="ECO:0000256" key="3">
    <source>
        <dbReference type="ARBA" id="ARBA00022490"/>
    </source>
</evidence>
<dbReference type="Pfam" id="PF00536">
    <property type="entry name" value="SAM_1"/>
    <property type="match status" value="1"/>
</dbReference>
<dbReference type="OrthoDB" id="6353348at2759"/>
<accession>A0A7R9A3K5</accession>
<dbReference type="EMBL" id="LR900259">
    <property type="protein sequence ID" value="CAD7244944.1"/>
    <property type="molecule type" value="Genomic_DNA"/>
</dbReference>
<dbReference type="SUPFAM" id="SSF47769">
    <property type="entry name" value="SAM/Pointed domain"/>
    <property type="match status" value="1"/>
</dbReference>
<dbReference type="InterPro" id="IPR008958">
    <property type="entry name" value="Transglutaminase_C"/>
</dbReference>
<dbReference type="InterPro" id="IPR036238">
    <property type="entry name" value="Transglutaminase_C_sf"/>
</dbReference>
<proteinExistence type="inferred from homology"/>
<dbReference type="FunFam" id="1.10.150.50:FF:000055">
    <property type="entry name" value="Sterile alpha motif domain containing 5"/>
    <property type="match status" value="1"/>
</dbReference>
<comment type="similarity">
    <text evidence="2">Belongs to the transglutaminase superfamily. Transglutaminase family.</text>
</comment>
<organism evidence="8">
    <name type="scientific">Darwinula stevensoni</name>
    <dbReference type="NCBI Taxonomy" id="69355"/>
    <lineage>
        <taxon>Eukaryota</taxon>
        <taxon>Metazoa</taxon>
        <taxon>Ecdysozoa</taxon>
        <taxon>Arthropoda</taxon>
        <taxon>Crustacea</taxon>
        <taxon>Oligostraca</taxon>
        <taxon>Ostracoda</taxon>
        <taxon>Podocopa</taxon>
        <taxon>Podocopida</taxon>
        <taxon>Darwinulocopina</taxon>
        <taxon>Darwinuloidea</taxon>
        <taxon>Darwinulidae</taxon>
        <taxon>Darwinula</taxon>
    </lineage>
</organism>
<evidence type="ECO:0000256" key="2">
    <source>
        <dbReference type="ARBA" id="ARBA00005968"/>
    </source>
</evidence>
<dbReference type="GO" id="GO:0003810">
    <property type="term" value="F:protein-glutamine gamma-glutamyltransferase activity"/>
    <property type="evidence" value="ECO:0007669"/>
    <property type="project" value="InterPro"/>
</dbReference>
<evidence type="ECO:0000256" key="6">
    <source>
        <dbReference type="SAM" id="MobiDB-lite"/>
    </source>
</evidence>
<dbReference type="SUPFAM" id="SSF49309">
    <property type="entry name" value="Transglutaminase, two C-terminal domains"/>
    <property type="match status" value="2"/>
</dbReference>
<gene>
    <name evidence="8" type="ORF">DSTB1V02_LOCUS4824</name>
</gene>
<dbReference type="Gene3D" id="1.10.150.50">
    <property type="entry name" value="Transcription Factor, Ets-1"/>
    <property type="match status" value="1"/>
</dbReference>
<dbReference type="FunFam" id="2.60.40.10:FF:000171">
    <property type="entry name" value="protein-glutamine gamma-glutamyltransferase 6"/>
    <property type="match status" value="1"/>
</dbReference>
<name>A0A7R9A3K5_9CRUS</name>
<comment type="subunit">
    <text evidence="4">Interacts promiscuously (via SAM domain) with EPHA5, EPHA6, EPHA7, EPHA8, EPHB1, EPHB2, EPHB3 and EPHB4 (via SAM domain) (in vitro).</text>
</comment>
<protein>
    <recommendedName>
        <fullName evidence="5">Sterile alpha motif domain-containing protein 5</fullName>
    </recommendedName>
</protein>
<dbReference type="InterPro" id="IPR013761">
    <property type="entry name" value="SAM/pointed_sf"/>
</dbReference>
<dbReference type="PROSITE" id="PS50105">
    <property type="entry name" value="SAM_DOMAIN"/>
    <property type="match status" value="1"/>
</dbReference>
<evidence type="ECO:0000313" key="8">
    <source>
        <dbReference type="EMBL" id="CAD7244944.1"/>
    </source>
</evidence>
<dbReference type="EMBL" id="CAJPEV010000742">
    <property type="protein sequence ID" value="CAG0888149.1"/>
    <property type="molecule type" value="Genomic_DNA"/>
</dbReference>
<dbReference type="GO" id="GO:0005737">
    <property type="term" value="C:cytoplasm"/>
    <property type="evidence" value="ECO:0007669"/>
    <property type="project" value="UniProtKB-SubCell"/>
</dbReference>
<dbReference type="InterPro" id="IPR002931">
    <property type="entry name" value="Transglutaminase-like"/>
</dbReference>
<dbReference type="Gene3D" id="2.60.40.10">
    <property type="entry name" value="Immunoglobulins"/>
    <property type="match status" value="2"/>
</dbReference>
<sequence>MEESIVEEWLRSLHLGQYADSFVENGYDDLEICKQIGEPDLDAIGVFSANHRSRILEAVKSLREDGAASVYFTLEEVFHDQCNVTNAGRQSNRSSRSSRSRSSRGSVNKSHHGDRSLVKIPRNQIQQAIREKLITDGIRLGSPPYTNTLMERIEEASLSGCNTPFTSLDELKARFEEVWPLVDGNTMRKSINRWEQRVRAVVDQNEGPIKQKIMETEDPACLQVNSQDENGVLMGRWNGNYDDGVAPSQWTGSIRILEEYMLSGGQPVKYGQCWVFSGVTTTVCRALGIPCRCVTNFVSAHDTDATLSIDRYYDASGDVIEGGPNGECFDSVWNFHVWNDAWMARPDLPPGYGGWQAFDATPQEVSEGKSQCGPASLVAIRNGEVGFAYDTPFVYSEVNADMNHWHEDPESPWGFSLRQTQAYGIGRAVITKRPGQYDDQGDGDAEDITSQYKNTEGTKEEREVMMNAVRILKPSFPHGDQSGEETAKDVLFDLVELDRIFVGESFSVTVHFRNESEEVRTVLISLSTNSIQYTGVFAKSVKKIQQEYTLEPGQEEELSLSVQPEDYMDRLVEYGMMKMYATASIKETKQTWSEEDDFVIEKPKLQIQVNEGAVVNQEVEVTFSFKNPLDTPLTLCKFSLEGPGLQRPKILEFRDVEREEEITHVEKFVPLHPGNRKIVATFSSKQLIEITGMASVTVDEQ</sequence>
<dbReference type="Pfam" id="PF00927">
    <property type="entry name" value="Transglut_C"/>
    <property type="match status" value="2"/>
</dbReference>
<dbReference type="PANTHER" id="PTHR11590">
    <property type="entry name" value="PROTEIN-GLUTAMINE GAMMA-GLUTAMYLTRANSFERASE"/>
    <property type="match status" value="1"/>
</dbReference>
<dbReference type="SUPFAM" id="SSF54001">
    <property type="entry name" value="Cysteine proteinases"/>
    <property type="match status" value="1"/>
</dbReference>
<dbReference type="AlphaFoldDB" id="A0A7R9A3K5"/>
<dbReference type="InterPro" id="IPR013783">
    <property type="entry name" value="Ig-like_fold"/>
</dbReference>
<dbReference type="PANTHER" id="PTHR11590:SF40">
    <property type="entry name" value="HEMOCYTE PROTEIN-GLUTAMINE GAMMA-GLUTAMYLTRANSFERASE-LIKE PROTEIN"/>
    <property type="match status" value="1"/>
</dbReference>
<evidence type="ECO:0000313" key="9">
    <source>
        <dbReference type="Proteomes" id="UP000677054"/>
    </source>
</evidence>
<evidence type="ECO:0000256" key="5">
    <source>
        <dbReference type="ARBA" id="ARBA00073398"/>
    </source>
</evidence>